<name>A0A1T5ARR3_9SPHN</name>
<dbReference type="GO" id="GO:0052689">
    <property type="term" value="F:carboxylic ester hydrolase activity"/>
    <property type="evidence" value="ECO:0007669"/>
    <property type="project" value="UniProtKB-ARBA"/>
</dbReference>
<evidence type="ECO:0000256" key="2">
    <source>
        <dbReference type="SAM" id="SignalP"/>
    </source>
</evidence>
<dbReference type="Pfam" id="PF01738">
    <property type="entry name" value="DLH"/>
    <property type="match status" value="1"/>
</dbReference>
<keyword evidence="2" id="KW-0732">Signal</keyword>
<protein>
    <submittedName>
        <fullName evidence="4">Carboxymethylenebutenolidase</fullName>
    </submittedName>
</protein>
<dbReference type="Proteomes" id="UP000190044">
    <property type="component" value="Unassembled WGS sequence"/>
</dbReference>
<dbReference type="InterPro" id="IPR002925">
    <property type="entry name" value="Dienelactn_hydro"/>
</dbReference>
<sequence>MRGVLILSMILTATTAPATAQKVHVETVCFPSRDGKTEVKGYVFKADDAAANAPAVVMMHGRSGAYSSRSQGEYGAATLSARHKAWGRLLAQRGYVALMVDDFGPVGYPGGFKAGTYKNRPAIVDEVAHRPLHAYGALRYLQQRPDVDGTKVALLGWSNGGSATLAAMADDKPGDMRKIGFRAGVALYPGCGLKRRFAKGGYRPYNPVRVFVGTADEEISPALCEKLVSRSRKMGGDIELTTFKGATHSYDTPTKRRQSVQANAEAKAATETDILVFLAVTLKPAR</sequence>
<keyword evidence="1" id="KW-0378">Hydrolase</keyword>
<dbReference type="PANTHER" id="PTHR22946">
    <property type="entry name" value="DIENELACTONE HYDROLASE DOMAIN-CONTAINING PROTEIN-RELATED"/>
    <property type="match status" value="1"/>
</dbReference>
<evidence type="ECO:0000313" key="4">
    <source>
        <dbReference type="EMBL" id="SKB37734.1"/>
    </source>
</evidence>
<organism evidence="4 5">
    <name type="scientific">Sphingopyxis flava</name>
    <dbReference type="NCBI Taxonomy" id="1507287"/>
    <lineage>
        <taxon>Bacteria</taxon>
        <taxon>Pseudomonadati</taxon>
        <taxon>Pseudomonadota</taxon>
        <taxon>Alphaproteobacteria</taxon>
        <taxon>Sphingomonadales</taxon>
        <taxon>Sphingomonadaceae</taxon>
        <taxon>Sphingopyxis</taxon>
    </lineage>
</organism>
<feature type="signal peptide" evidence="2">
    <location>
        <begin position="1"/>
        <end position="20"/>
    </location>
</feature>
<dbReference type="AlphaFoldDB" id="A0A1T5ARR3"/>
<dbReference type="RefSeq" id="WP_079637538.1">
    <property type="nucleotide sequence ID" value="NZ_FUYP01000004.1"/>
</dbReference>
<keyword evidence="5" id="KW-1185">Reference proteome</keyword>
<dbReference type="InterPro" id="IPR029058">
    <property type="entry name" value="AB_hydrolase_fold"/>
</dbReference>
<reference evidence="5" key="1">
    <citation type="submission" date="2017-02" db="EMBL/GenBank/DDBJ databases">
        <authorList>
            <person name="Varghese N."/>
            <person name="Submissions S."/>
        </authorList>
    </citation>
    <scope>NUCLEOTIDE SEQUENCE [LARGE SCALE GENOMIC DNA]</scope>
    <source>
        <strain evidence="5">R11H</strain>
    </source>
</reference>
<dbReference type="PANTHER" id="PTHR22946:SF9">
    <property type="entry name" value="POLYKETIDE TRANSFERASE AF380"/>
    <property type="match status" value="1"/>
</dbReference>
<evidence type="ECO:0000259" key="3">
    <source>
        <dbReference type="Pfam" id="PF01738"/>
    </source>
</evidence>
<feature type="chain" id="PRO_5012459426" evidence="2">
    <location>
        <begin position="21"/>
        <end position="286"/>
    </location>
</feature>
<dbReference type="Gene3D" id="3.40.50.1820">
    <property type="entry name" value="alpha/beta hydrolase"/>
    <property type="match status" value="1"/>
</dbReference>
<dbReference type="OrthoDB" id="3647650at2"/>
<gene>
    <name evidence="4" type="ORF">SAMN06295937_1004126</name>
</gene>
<feature type="domain" description="Dienelactone hydrolase" evidence="3">
    <location>
        <begin position="41"/>
        <end position="272"/>
    </location>
</feature>
<proteinExistence type="predicted"/>
<dbReference type="InterPro" id="IPR050261">
    <property type="entry name" value="FrsA_esterase"/>
</dbReference>
<evidence type="ECO:0000313" key="5">
    <source>
        <dbReference type="Proteomes" id="UP000190044"/>
    </source>
</evidence>
<evidence type="ECO:0000256" key="1">
    <source>
        <dbReference type="ARBA" id="ARBA00022801"/>
    </source>
</evidence>
<accession>A0A1T5ARR3</accession>
<dbReference type="SUPFAM" id="SSF53474">
    <property type="entry name" value="alpha/beta-Hydrolases"/>
    <property type="match status" value="1"/>
</dbReference>
<dbReference type="EMBL" id="FUYP01000004">
    <property type="protein sequence ID" value="SKB37734.1"/>
    <property type="molecule type" value="Genomic_DNA"/>
</dbReference>